<dbReference type="GO" id="GO:0008270">
    <property type="term" value="F:zinc ion binding"/>
    <property type="evidence" value="ECO:0007669"/>
    <property type="project" value="InterPro"/>
</dbReference>
<dbReference type="EMBL" id="VIFK01000424">
    <property type="protein sequence ID" value="TQE94363.1"/>
    <property type="molecule type" value="Genomic_DNA"/>
</dbReference>
<proteinExistence type="predicted"/>
<evidence type="ECO:0000259" key="2">
    <source>
        <dbReference type="Pfam" id="PF01807"/>
    </source>
</evidence>
<protein>
    <submittedName>
        <fullName evidence="3">DNA primase</fullName>
    </submittedName>
</protein>
<name>A0A540VE15_9GAMM</name>
<feature type="non-terminal residue" evidence="3">
    <location>
        <position position="67"/>
    </location>
</feature>
<evidence type="ECO:0000313" key="4">
    <source>
        <dbReference type="Proteomes" id="UP000315400"/>
    </source>
</evidence>
<reference evidence="3 4" key="1">
    <citation type="submission" date="2019-06" db="EMBL/GenBank/DDBJ databases">
        <title>Metagenome assembled Genome of Spiribacter salinus SL48-SHIP from the microbial mat of Salt Lake 48 (Novosibirsk region, Russia).</title>
        <authorList>
            <person name="Shipova A."/>
            <person name="Rozanov A.S."/>
            <person name="Bryanskaya A.V."/>
            <person name="Peltek S.E."/>
        </authorList>
    </citation>
    <scope>NUCLEOTIDE SEQUENCE [LARGE SCALE GENOMIC DNA]</scope>
    <source>
        <strain evidence="3">SL48-SHIP-2</strain>
    </source>
</reference>
<gene>
    <name evidence="3" type="ORF">FKY71_17660</name>
</gene>
<feature type="domain" description="Zinc finger CHC2-type" evidence="2">
    <location>
        <begin position="6"/>
        <end position="67"/>
    </location>
</feature>
<organism evidence="3 4">
    <name type="scientific">Spiribacter salinus</name>
    <dbReference type="NCBI Taxonomy" id="1335746"/>
    <lineage>
        <taxon>Bacteria</taxon>
        <taxon>Pseudomonadati</taxon>
        <taxon>Pseudomonadota</taxon>
        <taxon>Gammaproteobacteria</taxon>
        <taxon>Chromatiales</taxon>
        <taxon>Ectothiorhodospiraceae</taxon>
        <taxon>Spiribacter</taxon>
    </lineage>
</organism>
<dbReference type="SUPFAM" id="SSF57783">
    <property type="entry name" value="Zinc beta-ribbon"/>
    <property type="match status" value="1"/>
</dbReference>
<dbReference type="GO" id="GO:0003899">
    <property type="term" value="F:DNA-directed RNA polymerase activity"/>
    <property type="evidence" value="ECO:0007669"/>
    <property type="project" value="InterPro"/>
</dbReference>
<dbReference type="InterPro" id="IPR002694">
    <property type="entry name" value="Znf_CHC2"/>
</dbReference>
<feature type="region of interest" description="Disordered" evidence="1">
    <location>
        <begin position="48"/>
        <end position="67"/>
    </location>
</feature>
<dbReference type="GO" id="GO:0006260">
    <property type="term" value="P:DNA replication"/>
    <property type="evidence" value="ECO:0007669"/>
    <property type="project" value="InterPro"/>
</dbReference>
<dbReference type="Pfam" id="PF01807">
    <property type="entry name" value="Zn_ribbon_DnaG"/>
    <property type="match status" value="1"/>
</dbReference>
<dbReference type="InterPro" id="IPR036977">
    <property type="entry name" value="DNA_primase_Znf_CHC2"/>
</dbReference>
<comment type="caution">
    <text evidence="3">The sequence shown here is derived from an EMBL/GenBank/DDBJ whole genome shotgun (WGS) entry which is preliminary data.</text>
</comment>
<dbReference type="GO" id="GO:0003677">
    <property type="term" value="F:DNA binding"/>
    <property type="evidence" value="ECO:0007669"/>
    <property type="project" value="InterPro"/>
</dbReference>
<dbReference type="Gene3D" id="3.90.580.10">
    <property type="entry name" value="Zinc finger, CHC2-type domain"/>
    <property type="match status" value="1"/>
</dbReference>
<evidence type="ECO:0000313" key="3">
    <source>
        <dbReference type="EMBL" id="TQE94363.1"/>
    </source>
</evidence>
<evidence type="ECO:0000256" key="1">
    <source>
        <dbReference type="SAM" id="MobiDB-lite"/>
    </source>
</evidence>
<accession>A0A540VE15</accession>
<sequence length="67" mass="7152">MPRIPAAVLEEVKRATPLARLLEARGVALRRQGGDLVGRCPLPAHEDRTPSFHVTPNEAGGVGHCFG</sequence>
<dbReference type="AlphaFoldDB" id="A0A540VE15"/>
<dbReference type="Proteomes" id="UP000315400">
    <property type="component" value="Unassembled WGS sequence"/>
</dbReference>